<accession>A0AC61KZC7</accession>
<name>A0AC61KZC7_9EURY</name>
<gene>
    <name evidence="1" type="ORF">C4B59_14290</name>
</gene>
<organism evidence="1 2">
    <name type="scientific">Candidatus Methanogaster sp</name>
    <dbReference type="NCBI Taxonomy" id="3386292"/>
    <lineage>
        <taxon>Archaea</taxon>
        <taxon>Methanobacteriati</taxon>
        <taxon>Methanobacteriota</taxon>
        <taxon>Stenosarchaea group</taxon>
        <taxon>Methanomicrobia</taxon>
        <taxon>Methanosarcinales</taxon>
        <taxon>ANME-2 cluster</taxon>
        <taxon>Candidatus Methanogasteraceae</taxon>
        <taxon>Candidatus Methanogaster</taxon>
    </lineage>
</organism>
<protein>
    <submittedName>
        <fullName evidence="1">Uncharacterized protein</fullName>
    </submittedName>
</protein>
<dbReference type="EMBL" id="PQXF01000046">
    <property type="protein sequence ID" value="PXF57939.1"/>
    <property type="molecule type" value="Genomic_DNA"/>
</dbReference>
<sequence length="144" mass="16658">MHLFWRLRMPLFRYRKEYSKLFGTVYRPVAEVYFRDAEGRDLISFMYVDSGADITLLPRELGENLDLTIEEEKIQEISGVGGGSIPVIIKTIEMRIGDYVINARVAWSLEEDVPALLGRMDVFNETKVSFIHNETVVFEFGDDE</sequence>
<evidence type="ECO:0000313" key="2">
    <source>
        <dbReference type="Proteomes" id="UP000248329"/>
    </source>
</evidence>
<comment type="caution">
    <text evidence="1">The sequence shown here is derived from an EMBL/GenBank/DDBJ whole genome shotgun (WGS) entry which is preliminary data.</text>
</comment>
<dbReference type="Proteomes" id="UP000248329">
    <property type="component" value="Unassembled WGS sequence"/>
</dbReference>
<reference evidence="1" key="1">
    <citation type="submission" date="2018-01" db="EMBL/GenBank/DDBJ databases">
        <authorList>
            <person name="Krukenberg V."/>
        </authorList>
    </citation>
    <scope>NUCLEOTIDE SEQUENCE</scope>
    <source>
        <strain evidence="1">E20ANME2</strain>
    </source>
</reference>
<evidence type="ECO:0000313" key="1">
    <source>
        <dbReference type="EMBL" id="PXF57939.1"/>
    </source>
</evidence>
<proteinExistence type="predicted"/>